<dbReference type="EMBL" id="CP017478">
    <property type="protein sequence ID" value="AOW22020.1"/>
    <property type="molecule type" value="Genomic_DNA"/>
</dbReference>
<dbReference type="InterPro" id="IPR029465">
    <property type="entry name" value="ATPgrasp_TupA"/>
</dbReference>
<dbReference type="KEGG" id="lul:LPB138_05155"/>
<dbReference type="Pfam" id="PF14305">
    <property type="entry name" value="ATPgrasp_TupA"/>
    <property type="match status" value="1"/>
</dbReference>
<proteinExistence type="predicted"/>
<reference evidence="1 2" key="1">
    <citation type="submission" date="2016-10" db="EMBL/GenBank/DDBJ databases">
        <title>Lutibacter sp. LPB0138, isolated from marine gastropod.</title>
        <authorList>
            <person name="Kim E."/>
            <person name="Yi H."/>
        </authorList>
    </citation>
    <scope>NUCLEOTIDE SEQUENCE [LARGE SCALE GENOMIC DNA]</scope>
    <source>
        <strain evidence="1 2">LPB0138</strain>
    </source>
</reference>
<gene>
    <name evidence="1" type="ORF">LPB138_05155</name>
</gene>
<sequence length="280" mass="33408">MKFKNLVTSDEQYAKKIYRKRFKKELNLDNPKTFNEKIQWLKLNDRTPVHTICADKIAVRDYVKERIGEEYLIPLEKVFSSASELIPENITDEYPVIIKCNHNSGAYTIVKNKEDIDWRNERLKYSNLLKQNYYHQGREWQYKDIEPKLFAEKLLTDEKGSIPKDYKIFCFDGEPKFIQVDIDRQINHLRNFYDTDWNLMPVELIYGKGDDVEKPKQLEKMLKLAKELGKDFVFARVDFYTFGNEIYFGEITFHPESGFGKFNENNDFELGKYLSLEKLK</sequence>
<evidence type="ECO:0000313" key="1">
    <source>
        <dbReference type="EMBL" id="AOW22020.1"/>
    </source>
</evidence>
<evidence type="ECO:0008006" key="3">
    <source>
        <dbReference type="Google" id="ProtNLM"/>
    </source>
</evidence>
<dbReference type="SUPFAM" id="SSF56059">
    <property type="entry name" value="Glutathione synthetase ATP-binding domain-like"/>
    <property type="match status" value="1"/>
</dbReference>
<accession>A0A1D8PBT1</accession>
<name>A0A1D8PBT1_9FLAO</name>
<dbReference type="AlphaFoldDB" id="A0A1D8PBT1"/>
<evidence type="ECO:0000313" key="2">
    <source>
        <dbReference type="Proteomes" id="UP000176050"/>
    </source>
</evidence>
<organism evidence="1 2">
    <name type="scientific">Urechidicola croceus</name>
    <dbReference type="NCBI Taxonomy" id="1850246"/>
    <lineage>
        <taxon>Bacteria</taxon>
        <taxon>Pseudomonadati</taxon>
        <taxon>Bacteroidota</taxon>
        <taxon>Flavobacteriia</taxon>
        <taxon>Flavobacteriales</taxon>
        <taxon>Flavobacteriaceae</taxon>
        <taxon>Urechidicola</taxon>
    </lineage>
</organism>
<dbReference type="Proteomes" id="UP000176050">
    <property type="component" value="Chromosome"/>
</dbReference>
<keyword evidence="2" id="KW-1185">Reference proteome</keyword>
<dbReference type="STRING" id="1850246.LPB138_05155"/>
<protein>
    <recommendedName>
        <fullName evidence="3">Glycosyl transferase</fullName>
    </recommendedName>
</protein>